<protein>
    <submittedName>
        <fullName evidence="1">Uncharacterized protein</fullName>
    </submittedName>
</protein>
<name>A0ABT7ZRX1_9FLAO</name>
<proteinExistence type="predicted"/>
<organism evidence="1 2">
    <name type="scientific">Winogradskyella bathintestinalis</name>
    <dbReference type="NCBI Taxonomy" id="3035208"/>
    <lineage>
        <taxon>Bacteria</taxon>
        <taxon>Pseudomonadati</taxon>
        <taxon>Bacteroidota</taxon>
        <taxon>Flavobacteriia</taxon>
        <taxon>Flavobacteriales</taxon>
        <taxon>Flavobacteriaceae</taxon>
        <taxon>Winogradskyella</taxon>
    </lineage>
</organism>
<reference evidence="1 2" key="1">
    <citation type="journal article" date="2023" name="Int. J. Syst. Evol. Microbiol.">
        <title>Winogradskyella bathintestinalis sp. nov., isolated from the intestine of the deep-sea loosejaw dragonfish, Malacosteus niger.</title>
        <authorList>
            <person name="Uniacke-Lowe S."/>
            <person name="Johnson C.N."/>
            <person name="Stanton C."/>
            <person name="Hill C."/>
            <person name="Ross P."/>
        </authorList>
    </citation>
    <scope>NUCLEOTIDE SEQUENCE [LARGE SCALE GENOMIC DNA]</scope>
    <source>
        <strain evidence="1 2">APC 3343</strain>
    </source>
</reference>
<comment type="caution">
    <text evidence="1">The sequence shown here is derived from an EMBL/GenBank/DDBJ whole genome shotgun (WGS) entry which is preliminary data.</text>
</comment>
<accession>A0ABT7ZRX1</accession>
<sequence>MKTKLNEALTELKLSHMDFRPSLKEVLNELKTKEINCVSTKVISDIKSTIKDSTHKS</sequence>
<gene>
    <name evidence="1" type="ORF">QMA06_03200</name>
</gene>
<dbReference type="RefSeq" id="WP_290205406.1">
    <property type="nucleotide sequence ID" value="NZ_JASDDK010000001.1"/>
</dbReference>
<keyword evidence="2" id="KW-1185">Reference proteome</keyword>
<dbReference type="Proteomes" id="UP001231197">
    <property type="component" value="Unassembled WGS sequence"/>
</dbReference>
<evidence type="ECO:0000313" key="1">
    <source>
        <dbReference type="EMBL" id="MDN3491713.1"/>
    </source>
</evidence>
<dbReference type="EMBL" id="JASDDK010000001">
    <property type="protein sequence ID" value="MDN3491713.1"/>
    <property type="molecule type" value="Genomic_DNA"/>
</dbReference>
<evidence type="ECO:0000313" key="2">
    <source>
        <dbReference type="Proteomes" id="UP001231197"/>
    </source>
</evidence>